<reference evidence="1" key="1">
    <citation type="submission" date="2020-04" db="EMBL/GenBank/DDBJ databases">
        <authorList>
            <person name="Chiriac C."/>
            <person name="Salcher M."/>
            <person name="Ghai R."/>
            <person name="Kavagutti S V."/>
        </authorList>
    </citation>
    <scope>NUCLEOTIDE SEQUENCE</scope>
</reference>
<sequence>MGLISPLATSNIGVAFESAYCKIDRIEADKNTISVRVTYYATQEARTENKSPIAGELYRIPTAEITGPLFSSVYTWLKANVDSLKSATDA</sequence>
<proteinExistence type="predicted"/>
<gene>
    <name evidence="1" type="ORF">UFOVP46_9</name>
</gene>
<accession>A0A6J5KMG5</accession>
<organism evidence="1">
    <name type="scientific">uncultured Caudovirales phage</name>
    <dbReference type="NCBI Taxonomy" id="2100421"/>
    <lineage>
        <taxon>Viruses</taxon>
        <taxon>Duplodnaviria</taxon>
        <taxon>Heunggongvirae</taxon>
        <taxon>Uroviricota</taxon>
        <taxon>Caudoviricetes</taxon>
        <taxon>Peduoviridae</taxon>
        <taxon>Maltschvirus</taxon>
        <taxon>Maltschvirus maltsch</taxon>
    </lineage>
</organism>
<evidence type="ECO:0000313" key="1">
    <source>
        <dbReference type="EMBL" id="CAB4123478.1"/>
    </source>
</evidence>
<protein>
    <submittedName>
        <fullName evidence="1">Uncharacterized protein</fullName>
    </submittedName>
</protein>
<dbReference type="EMBL" id="LR796174">
    <property type="protein sequence ID" value="CAB4123478.1"/>
    <property type="molecule type" value="Genomic_DNA"/>
</dbReference>
<name>A0A6J5KMG5_9CAUD</name>